<dbReference type="Proteomes" id="UP000324767">
    <property type="component" value="Unassembled WGS sequence"/>
</dbReference>
<dbReference type="PANTHER" id="PTHR23003:SF60">
    <property type="entry name" value="RNA BINDING PROTEIN (AFU_ORTHOLOGUE AFUA_1G02950)"/>
    <property type="match status" value="1"/>
</dbReference>
<reference evidence="5 6" key="1">
    <citation type="submission" date="2019-09" db="EMBL/GenBank/DDBJ databases">
        <title>The hologenome of the rock-dwelling lichen Lasallia pustulata.</title>
        <authorList>
            <person name="Greshake Tzovaras B."/>
            <person name="Segers F."/>
            <person name="Bicker A."/>
            <person name="Dal Grande F."/>
            <person name="Otte J."/>
            <person name="Hankeln T."/>
            <person name="Schmitt I."/>
            <person name="Ebersberger I."/>
        </authorList>
    </citation>
    <scope>NUCLEOTIDE SEQUENCE [LARGE SCALE GENOMIC DNA]</scope>
    <source>
        <strain evidence="5">A1-1</strain>
    </source>
</reference>
<dbReference type="InterPro" id="IPR000504">
    <property type="entry name" value="RRM_dom"/>
</dbReference>
<evidence type="ECO:0000313" key="6">
    <source>
        <dbReference type="Proteomes" id="UP000324767"/>
    </source>
</evidence>
<feature type="compositionally biased region" description="Polar residues" evidence="3">
    <location>
        <begin position="141"/>
        <end position="156"/>
    </location>
</feature>
<proteinExistence type="predicted"/>
<feature type="region of interest" description="Disordered" evidence="3">
    <location>
        <begin position="126"/>
        <end position="156"/>
    </location>
</feature>
<dbReference type="GO" id="GO:0005737">
    <property type="term" value="C:cytoplasm"/>
    <property type="evidence" value="ECO:0007669"/>
    <property type="project" value="TreeGrafter"/>
</dbReference>
<dbReference type="PANTHER" id="PTHR23003">
    <property type="entry name" value="RNA RECOGNITION MOTIF RRM DOMAIN CONTAINING PROTEIN"/>
    <property type="match status" value="1"/>
</dbReference>
<feature type="domain" description="RRM" evidence="4">
    <location>
        <begin position="308"/>
        <end position="385"/>
    </location>
</feature>
<dbReference type="Pfam" id="PF00076">
    <property type="entry name" value="RRM_1"/>
    <property type="match status" value="1"/>
</dbReference>
<name>A0A5M8PQZ9_9LECA</name>
<comment type="caution">
    <text evidence="5">The sequence shown here is derived from an EMBL/GenBank/DDBJ whole genome shotgun (WGS) entry which is preliminary data.</text>
</comment>
<keyword evidence="1 2" id="KW-0694">RNA-binding</keyword>
<evidence type="ECO:0000259" key="4">
    <source>
        <dbReference type="PROSITE" id="PS50102"/>
    </source>
</evidence>
<dbReference type="GO" id="GO:0003729">
    <property type="term" value="F:mRNA binding"/>
    <property type="evidence" value="ECO:0007669"/>
    <property type="project" value="TreeGrafter"/>
</dbReference>
<organism evidence="5 6">
    <name type="scientific">Lasallia pustulata</name>
    <dbReference type="NCBI Taxonomy" id="136370"/>
    <lineage>
        <taxon>Eukaryota</taxon>
        <taxon>Fungi</taxon>
        <taxon>Dikarya</taxon>
        <taxon>Ascomycota</taxon>
        <taxon>Pezizomycotina</taxon>
        <taxon>Lecanoromycetes</taxon>
        <taxon>OSLEUM clade</taxon>
        <taxon>Umbilicariomycetidae</taxon>
        <taxon>Umbilicariales</taxon>
        <taxon>Umbilicariaceae</taxon>
        <taxon>Lasallia</taxon>
    </lineage>
</organism>
<evidence type="ECO:0000256" key="3">
    <source>
        <dbReference type="SAM" id="MobiDB-lite"/>
    </source>
</evidence>
<evidence type="ECO:0000256" key="1">
    <source>
        <dbReference type="ARBA" id="ARBA00022884"/>
    </source>
</evidence>
<dbReference type="SMART" id="SM00360">
    <property type="entry name" value="RRM"/>
    <property type="match status" value="1"/>
</dbReference>
<gene>
    <name evidence="5" type="ORF">FRX48_05410</name>
</gene>
<dbReference type="Gene3D" id="3.30.70.330">
    <property type="match status" value="1"/>
</dbReference>
<dbReference type="InterPro" id="IPR035979">
    <property type="entry name" value="RBD_domain_sf"/>
</dbReference>
<dbReference type="CDD" id="cd00590">
    <property type="entry name" value="RRM_SF"/>
    <property type="match status" value="1"/>
</dbReference>
<dbReference type="SUPFAM" id="SSF54928">
    <property type="entry name" value="RNA-binding domain, RBD"/>
    <property type="match status" value="1"/>
</dbReference>
<evidence type="ECO:0000256" key="2">
    <source>
        <dbReference type="PROSITE-ProRule" id="PRU00176"/>
    </source>
</evidence>
<dbReference type="InterPro" id="IPR012677">
    <property type="entry name" value="Nucleotide-bd_a/b_plait_sf"/>
</dbReference>
<dbReference type="InterPro" id="IPR050374">
    <property type="entry name" value="RRT5_SRSF_SR"/>
</dbReference>
<dbReference type="OrthoDB" id="1049195at2759"/>
<dbReference type="AlphaFoldDB" id="A0A5M8PQZ9"/>
<sequence length="544" mass="58523">MPRQKTPQPRDTREYILILWGFPDHVRWGNVKDLVRSVMPGEPRRVEILPTPTGIGFAYVRIQGEKRALNACKTLSGFGWKGNTLGSYAFYPPESLLYYPEQSSDQGLPGQASAVTVASGQGAGSAQKSSFVGGDAVPGGYNNSNLPQNPIPNTNRANVSGNMHYANQGTIANYPWQGSDIYHPSGPVPLPEALHYPTVSEWYQPGGQEDMQRAAFAVEWFRINQESPADQFGPPPLMVPFSSVSSGQWFTYGFTNGAPMVQVYDGVPMAYPGVQSTQSVPHTAQSIHMNDDGTPINVAQGFVSIESRGVYVHNLSHDATSKDLENLFREVGHVELCEMRKESDKGRQCKAAVTFSSEGEARAAIARFDRRPFMGRILAVRLNKDFTKTQEAPTPSAKAGPSSEGAPSSRVIIADGSKGDLIEWDGGAPSSRVIIADGSRGDLIEWDGGAPSSRVIIADGSRGDLSEWDGGAPSSRVIIADGSRGDLIEWDGGAPSSRVIIADGSRGDLSEWDGGAPSSRVIIADGSRGDLIDWDDDPEEVPTV</sequence>
<dbReference type="EMBL" id="VXIT01000008">
    <property type="protein sequence ID" value="KAA6411098.1"/>
    <property type="molecule type" value="Genomic_DNA"/>
</dbReference>
<evidence type="ECO:0000313" key="5">
    <source>
        <dbReference type="EMBL" id="KAA6411098.1"/>
    </source>
</evidence>
<dbReference type="PROSITE" id="PS50102">
    <property type="entry name" value="RRM"/>
    <property type="match status" value="1"/>
</dbReference>
<feature type="region of interest" description="Disordered" evidence="3">
    <location>
        <begin position="388"/>
        <end position="408"/>
    </location>
</feature>
<accession>A0A5M8PQZ9</accession>
<dbReference type="GO" id="GO:0005634">
    <property type="term" value="C:nucleus"/>
    <property type="evidence" value="ECO:0007669"/>
    <property type="project" value="TreeGrafter"/>
</dbReference>
<protein>
    <recommendedName>
        <fullName evidence="4">RRM domain-containing protein</fullName>
    </recommendedName>
</protein>
<dbReference type="GO" id="GO:1990904">
    <property type="term" value="C:ribonucleoprotein complex"/>
    <property type="evidence" value="ECO:0007669"/>
    <property type="project" value="TreeGrafter"/>
</dbReference>